<comment type="similarity">
    <text evidence="7">Belongs to the MraZ family.</text>
</comment>
<evidence type="ECO:0000256" key="5">
    <source>
        <dbReference type="ARBA" id="ARBA00023125"/>
    </source>
</evidence>
<evidence type="ECO:0000256" key="3">
    <source>
        <dbReference type="ARBA" id="ARBA00022737"/>
    </source>
</evidence>
<evidence type="ECO:0000256" key="7">
    <source>
        <dbReference type="HAMAP-Rule" id="MF_01008"/>
    </source>
</evidence>
<dbReference type="GO" id="GO:2000143">
    <property type="term" value="P:negative regulation of DNA-templated transcription initiation"/>
    <property type="evidence" value="ECO:0007669"/>
    <property type="project" value="TreeGrafter"/>
</dbReference>
<evidence type="ECO:0000313" key="10">
    <source>
        <dbReference type="Proteomes" id="UP000317093"/>
    </source>
</evidence>
<dbReference type="GO" id="GO:0009295">
    <property type="term" value="C:nucleoid"/>
    <property type="evidence" value="ECO:0007669"/>
    <property type="project" value="UniProtKB-SubCell"/>
</dbReference>
<keyword evidence="2 7" id="KW-0963">Cytoplasm</keyword>
<dbReference type="InterPro" id="IPR007159">
    <property type="entry name" value="SpoVT-AbrB_dom"/>
</dbReference>
<evidence type="ECO:0000256" key="1">
    <source>
        <dbReference type="ARBA" id="ARBA00013860"/>
    </source>
</evidence>
<accession>A0A518B339</accession>
<dbReference type="PANTHER" id="PTHR34701">
    <property type="entry name" value="TRANSCRIPTIONAL REGULATOR MRAZ"/>
    <property type="match status" value="1"/>
</dbReference>
<dbReference type="EMBL" id="CP036279">
    <property type="protein sequence ID" value="QDU61401.1"/>
    <property type="molecule type" value="Genomic_DNA"/>
</dbReference>
<dbReference type="Pfam" id="PF02381">
    <property type="entry name" value="MraZ"/>
    <property type="match status" value="1"/>
</dbReference>
<dbReference type="InterPro" id="IPR003444">
    <property type="entry name" value="MraZ"/>
</dbReference>
<dbReference type="GO" id="GO:0005737">
    <property type="term" value="C:cytoplasm"/>
    <property type="evidence" value="ECO:0007669"/>
    <property type="project" value="UniProtKB-UniRule"/>
</dbReference>
<proteinExistence type="inferred from homology"/>
<organism evidence="9 10">
    <name type="scientific">Kolteria novifilia</name>
    <dbReference type="NCBI Taxonomy" id="2527975"/>
    <lineage>
        <taxon>Bacteria</taxon>
        <taxon>Pseudomonadati</taxon>
        <taxon>Planctomycetota</taxon>
        <taxon>Planctomycetia</taxon>
        <taxon>Kolteriales</taxon>
        <taxon>Kolteriaceae</taxon>
        <taxon>Kolteria</taxon>
    </lineage>
</organism>
<dbReference type="Gene3D" id="3.40.1550.20">
    <property type="entry name" value="Transcriptional regulator MraZ domain"/>
    <property type="match status" value="1"/>
</dbReference>
<feature type="domain" description="SpoVT-AbrB" evidence="8">
    <location>
        <begin position="95"/>
        <end position="140"/>
    </location>
</feature>
<dbReference type="InterPro" id="IPR035644">
    <property type="entry name" value="MraZ_C"/>
</dbReference>
<dbReference type="OrthoDB" id="269168at2"/>
<dbReference type="HAMAP" id="MF_01008">
    <property type="entry name" value="MraZ"/>
    <property type="match status" value="1"/>
</dbReference>
<keyword evidence="6 7" id="KW-0804">Transcription</keyword>
<evidence type="ECO:0000259" key="8">
    <source>
        <dbReference type="PROSITE" id="PS51740"/>
    </source>
</evidence>
<dbReference type="RefSeq" id="WP_145257998.1">
    <property type="nucleotide sequence ID" value="NZ_CP036279.1"/>
</dbReference>
<dbReference type="KEGG" id="knv:Pan216_22570"/>
<dbReference type="SUPFAM" id="SSF89447">
    <property type="entry name" value="AbrB/MazE/MraZ-like"/>
    <property type="match status" value="1"/>
</dbReference>
<keyword evidence="4 7" id="KW-0805">Transcription regulation</keyword>
<dbReference type="InterPro" id="IPR020603">
    <property type="entry name" value="MraZ_dom"/>
</dbReference>
<comment type="subcellular location">
    <subcellularLocation>
        <location evidence="7">Cytoplasm</location>
        <location evidence="7">Nucleoid</location>
    </subcellularLocation>
</comment>
<reference evidence="9 10" key="1">
    <citation type="submission" date="2019-02" db="EMBL/GenBank/DDBJ databases">
        <title>Deep-cultivation of Planctomycetes and their phenomic and genomic characterization uncovers novel biology.</title>
        <authorList>
            <person name="Wiegand S."/>
            <person name="Jogler M."/>
            <person name="Boedeker C."/>
            <person name="Pinto D."/>
            <person name="Vollmers J."/>
            <person name="Rivas-Marin E."/>
            <person name="Kohn T."/>
            <person name="Peeters S.H."/>
            <person name="Heuer A."/>
            <person name="Rast P."/>
            <person name="Oberbeckmann S."/>
            <person name="Bunk B."/>
            <person name="Jeske O."/>
            <person name="Meyerdierks A."/>
            <person name="Storesund J.E."/>
            <person name="Kallscheuer N."/>
            <person name="Luecker S."/>
            <person name="Lage O.M."/>
            <person name="Pohl T."/>
            <person name="Merkel B.J."/>
            <person name="Hornburger P."/>
            <person name="Mueller R.-W."/>
            <person name="Bruemmer F."/>
            <person name="Labrenz M."/>
            <person name="Spormann A.M."/>
            <person name="Op den Camp H."/>
            <person name="Overmann J."/>
            <person name="Amann R."/>
            <person name="Jetten M.S.M."/>
            <person name="Mascher T."/>
            <person name="Medema M.H."/>
            <person name="Devos D.P."/>
            <person name="Kaster A.-K."/>
            <person name="Ovreas L."/>
            <person name="Rohde M."/>
            <person name="Galperin M.Y."/>
            <person name="Jogler C."/>
        </authorList>
    </citation>
    <scope>NUCLEOTIDE SEQUENCE [LARGE SCALE GENOMIC DNA]</scope>
    <source>
        <strain evidence="9 10">Pan216</strain>
    </source>
</reference>
<gene>
    <name evidence="7" type="primary">mraZ</name>
    <name evidence="9" type="ORF">Pan216_22570</name>
</gene>
<name>A0A518B339_9BACT</name>
<sequence length="161" mass="18741">MTLAPQLITGEFRRVYDDRYRIALPMESIETLTQPSADCVLAKEREGCLSLWNAQLWQERIEGGVELLRKKLELNLLQFDMAKVQRFTRLLSTRSRPVKLGQRGRLLVPEGFREFLAVEPNNEVIIVGAGFCLEIWNPEIWVQYLRDDIGQFNDLFKELIS</sequence>
<dbReference type="PROSITE" id="PS51740">
    <property type="entry name" value="SPOVT_ABRB"/>
    <property type="match status" value="1"/>
</dbReference>
<dbReference type="InterPro" id="IPR037914">
    <property type="entry name" value="SpoVT-AbrB_sf"/>
</dbReference>
<dbReference type="Proteomes" id="UP000317093">
    <property type="component" value="Chromosome"/>
</dbReference>
<dbReference type="AlphaFoldDB" id="A0A518B339"/>
<dbReference type="InterPro" id="IPR038619">
    <property type="entry name" value="MraZ_sf"/>
</dbReference>
<dbReference type="GO" id="GO:0003700">
    <property type="term" value="F:DNA-binding transcription factor activity"/>
    <property type="evidence" value="ECO:0007669"/>
    <property type="project" value="UniProtKB-UniRule"/>
</dbReference>
<keyword evidence="3" id="KW-0677">Repeat</keyword>
<keyword evidence="10" id="KW-1185">Reference proteome</keyword>
<evidence type="ECO:0000256" key="6">
    <source>
        <dbReference type="ARBA" id="ARBA00023163"/>
    </source>
</evidence>
<keyword evidence="5 7" id="KW-0238">DNA-binding</keyword>
<evidence type="ECO:0000256" key="4">
    <source>
        <dbReference type="ARBA" id="ARBA00023015"/>
    </source>
</evidence>
<dbReference type="CDD" id="cd16321">
    <property type="entry name" value="MraZ_C"/>
    <property type="match status" value="1"/>
</dbReference>
<comment type="subunit">
    <text evidence="7">Forms oligomers.</text>
</comment>
<evidence type="ECO:0000313" key="9">
    <source>
        <dbReference type="EMBL" id="QDU61401.1"/>
    </source>
</evidence>
<evidence type="ECO:0000256" key="2">
    <source>
        <dbReference type="ARBA" id="ARBA00022490"/>
    </source>
</evidence>
<dbReference type="GO" id="GO:0000976">
    <property type="term" value="F:transcription cis-regulatory region binding"/>
    <property type="evidence" value="ECO:0007669"/>
    <property type="project" value="TreeGrafter"/>
</dbReference>
<dbReference type="PANTHER" id="PTHR34701:SF1">
    <property type="entry name" value="TRANSCRIPTIONAL REGULATOR MRAZ"/>
    <property type="match status" value="1"/>
</dbReference>
<protein>
    <recommendedName>
        <fullName evidence="1 7">Transcriptional regulator MraZ</fullName>
    </recommendedName>
</protein>